<evidence type="ECO:0000256" key="7">
    <source>
        <dbReference type="ARBA" id="ARBA00022968"/>
    </source>
</evidence>
<evidence type="ECO:0000256" key="15">
    <source>
        <dbReference type="ARBA" id="ARBA00043673"/>
    </source>
</evidence>
<feature type="transmembrane region" description="Helical" evidence="19">
    <location>
        <begin position="7"/>
        <end position="24"/>
    </location>
</feature>
<comment type="catalytic activity">
    <reaction evidence="12">
        <text>a beta-D-galactosyl-(1-&gt;3)-N-acetyl-alpha-D-galactosaminyl derivative + CMP-N-acetyl-beta-neuraminate = an N-acetyl-alpha-neuraminyl-(2-&gt;3)-beta-D-galactosyl-(1-&gt;3)-N-acetyl-alpha-D-galactosaminyl derivative + CMP + H(+)</text>
        <dbReference type="Rhea" id="RHEA:21616"/>
        <dbReference type="ChEBI" id="CHEBI:15378"/>
        <dbReference type="ChEBI" id="CHEBI:57812"/>
        <dbReference type="ChEBI" id="CHEBI:60377"/>
        <dbReference type="ChEBI" id="CHEBI:133470"/>
        <dbReference type="ChEBI" id="CHEBI:139596"/>
        <dbReference type="EC" id="2.4.3.4"/>
    </reaction>
    <physiologicalReaction direction="left-to-right" evidence="12">
        <dbReference type="Rhea" id="RHEA:21617"/>
    </physiologicalReaction>
</comment>
<dbReference type="AlphaFoldDB" id="A0A2K5DPC9"/>
<keyword evidence="10 19" id="KW-0472">Membrane</keyword>
<evidence type="ECO:0000256" key="1">
    <source>
        <dbReference type="ARBA" id="ARBA00004323"/>
    </source>
</evidence>
<evidence type="ECO:0000256" key="5">
    <source>
        <dbReference type="ARBA" id="ARBA00022679"/>
    </source>
</evidence>
<evidence type="ECO:0000256" key="2">
    <source>
        <dbReference type="ARBA" id="ARBA00004934"/>
    </source>
</evidence>
<keyword evidence="4" id="KW-0328">Glycosyltransferase</keyword>
<evidence type="ECO:0000313" key="21">
    <source>
        <dbReference type="Proteomes" id="UP000233020"/>
    </source>
</evidence>
<dbReference type="InterPro" id="IPR038578">
    <property type="entry name" value="GT29-like_sf"/>
</dbReference>
<dbReference type="PANTHER" id="PTHR46032">
    <property type="entry name" value="ALPHA-2,3-SIALYLTRANSFERASE ST3GAL I ISOFORM X1"/>
    <property type="match status" value="1"/>
</dbReference>
<dbReference type="PANTHER" id="PTHR46032:SF7">
    <property type="entry name" value="RIKEN CDNA 6430550D23 GENE"/>
    <property type="match status" value="1"/>
</dbReference>
<evidence type="ECO:0000256" key="6">
    <source>
        <dbReference type="ARBA" id="ARBA00022692"/>
    </source>
</evidence>
<comment type="similarity">
    <text evidence="3">Belongs to the glycosyltransferase 29 family.</text>
</comment>
<dbReference type="InterPro" id="IPR051757">
    <property type="entry name" value="Beta-gal_alpha2-3_sialyltrans"/>
</dbReference>
<keyword evidence="11" id="KW-0325">Glycoprotein</keyword>
<dbReference type="GeneTree" id="ENSGT00510000049503"/>
<comment type="catalytic activity">
    <reaction evidence="17">
        <text>a ganglioside GA1 + CMP-N-acetyl-beta-neuraminate = a ganglioside GM1b + CMP + H(+)</text>
        <dbReference type="Rhea" id="RHEA:48244"/>
        <dbReference type="ChEBI" id="CHEBI:15378"/>
        <dbReference type="ChEBI" id="CHEBI:57812"/>
        <dbReference type="ChEBI" id="CHEBI:60377"/>
        <dbReference type="ChEBI" id="CHEBI:88069"/>
        <dbReference type="ChEBI" id="CHEBI:90151"/>
    </reaction>
    <physiologicalReaction direction="left-to-right" evidence="17">
        <dbReference type="Rhea" id="RHEA:48245"/>
    </physiologicalReaction>
</comment>
<evidence type="ECO:0000256" key="14">
    <source>
        <dbReference type="ARBA" id="ARBA00042990"/>
    </source>
</evidence>
<comment type="pathway">
    <text evidence="2">Glycolipid biosynthesis.</text>
</comment>
<dbReference type="GO" id="GO:0047288">
    <property type="term" value="F:beta-D-galactosyl-(1-&gt;3)-N-acetyl-beta-D-galactosaminide alpha-2,3- sialyltransferase"/>
    <property type="evidence" value="ECO:0007669"/>
    <property type="project" value="UniProtKB-EC"/>
</dbReference>
<dbReference type="GO" id="GO:0003836">
    <property type="term" value="F:beta-galactoside (CMP) alpha-2,3-sialyltransferase activity"/>
    <property type="evidence" value="ECO:0007669"/>
    <property type="project" value="UniProtKB-EC"/>
</dbReference>
<dbReference type="Proteomes" id="UP000233020">
    <property type="component" value="Unplaced"/>
</dbReference>
<dbReference type="EC" id="2.4.3.2" evidence="13"/>
<evidence type="ECO:0000256" key="8">
    <source>
        <dbReference type="ARBA" id="ARBA00022989"/>
    </source>
</evidence>
<reference evidence="20" key="1">
    <citation type="submission" date="2025-08" db="UniProtKB">
        <authorList>
            <consortium name="Ensembl"/>
        </authorList>
    </citation>
    <scope>IDENTIFICATION</scope>
</reference>
<dbReference type="Pfam" id="PF00777">
    <property type="entry name" value="Glyco_transf_29"/>
    <property type="match status" value="1"/>
</dbReference>
<dbReference type="GO" id="GO:0000139">
    <property type="term" value="C:Golgi membrane"/>
    <property type="evidence" value="ECO:0007669"/>
    <property type="project" value="UniProtKB-SubCell"/>
</dbReference>
<evidence type="ECO:0000256" key="11">
    <source>
        <dbReference type="ARBA" id="ARBA00023180"/>
    </source>
</evidence>
<evidence type="ECO:0000256" key="13">
    <source>
        <dbReference type="ARBA" id="ARBA00039106"/>
    </source>
</evidence>
<evidence type="ECO:0000256" key="9">
    <source>
        <dbReference type="ARBA" id="ARBA00023034"/>
    </source>
</evidence>
<name>A0A2K5DPC9_AOTNA</name>
<evidence type="ECO:0000256" key="16">
    <source>
        <dbReference type="ARBA" id="ARBA00043773"/>
    </source>
</evidence>
<keyword evidence="5" id="KW-0808">Transferase</keyword>
<protein>
    <recommendedName>
        <fullName evidence="13">beta-D-galactosyl-(1-&gt;3)-N-acetyl-beta-D-galactosaminide alpha-2,3-sialyltransferase</fullName>
        <ecNumber evidence="13">2.4.3.2</ecNumber>
    </recommendedName>
    <alternativeName>
        <fullName evidence="14">Monosialoganglioside sialyltransferase</fullName>
    </alternativeName>
</protein>
<dbReference type="OMA" id="CPWFKFR"/>
<evidence type="ECO:0000256" key="12">
    <source>
        <dbReference type="ARBA" id="ARBA00036292"/>
    </source>
</evidence>
<evidence type="ECO:0000256" key="4">
    <source>
        <dbReference type="ARBA" id="ARBA00022676"/>
    </source>
</evidence>
<comment type="catalytic activity">
    <reaction evidence="16">
        <text>a ganglioside GM1 (d18:1(4E)) + CMP-N-acetyl-beta-neuraminate = a ganglioside GD1a (d18:1(4E)) + CMP + H(+)</text>
        <dbReference type="Rhea" id="RHEA:18021"/>
        <dbReference type="ChEBI" id="CHEBI:15378"/>
        <dbReference type="ChEBI" id="CHEBI:57812"/>
        <dbReference type="ChEBI" id="CHEBI:60377"/>
        <dbReference type="ChEBI" id="CHEBI:77709"/>
        <dbReference type="ChEBI" id="CHEBI:78445"/>
        <dbReference type="EC" id="2.4.3.2"/>
    </reaction>
    <physiologicalReaction direction="left-to-right" evidence="16">
        <dbReference type="Rhea" id="RHEA:18022"/>
    </physiologicalReaction>
</comment>
<dbReference type="Gene3D" id="3.90.1480.20">
    <property type="entry name" value="Glycosyl transferase family 29"/>
    <property type="match status" value="1"/>
</dbReference>
<keyword evidence="8 19" id="KW-1133">Transmembrane helix</keyword>
<gene>
    <name evidence="20" type="primary">C20orf173</name>
</gene>
<proteinExistence type="inferred from homology"/>
<keyword evidence="7" id="KW-0735">Signal-anchor</keyword>
<evidence type="ECO:0000256" key="10">
    <source>
        <dbReference type="ARBA" id="ARBA00023136"/>
    </source>
</evidence>
<comment type="subcellular location">
    <subcellularLocation>
        <location evidence="1">Golgi apparatus membrane</location>
        <topology evidence="1">Single-pass type II membrane protein</topology>
    </subcellularLocation>
</comment>
<dbReference type="InterPro" id="IPR001675">
    <property type="entry name" value="Glyco_trans_29"/>
</dbReference>
<dbReference type="GO" id="GO:0097503">
    <property type="term" value="P:sialylation"/>
    <property type="evidence" value="ECO:0007669"/>
    <property type="project" value="TreeGrafter"/>
</dbReference>
<sequence>MKRWQIFVLWIFWVLILWLMAPYLDLTPESAPQEKQMYLVPWHRNCPWFGFGTFGCPSETLNCSSCPHPAAEWNWLDACSRKTMGYLMRTRESMTSDTVLWWLGMNSGSKLGKLWKKLLKVIPRLSVNHFDFYCGTCVLLGHPQILQGSSLGSDIDQYPVVFRNASDQGSWVQLEMLLWKLSELVWTSDALSDEILEDGPVP</sequence>
<organism evidence="20 21">
    <name type="scientific">Aotus nancymaae</name>
    <name type="common">Ma's night monkey</name>
    <dbReference type="NCBI Taxonomy" id="37293"/>
    <lineage>
        <taxon>Eukaryota</taxon>
        <taxon>Metazoa</taxon>
        <taxon>Chordata</taxon>
        <taxon>Craniata</taxon>
        <taxon>Vertebrata</taxon>
        <taxon>Euteleostomi</taxon>
        <taxon>Mammalia</taxon>
        <taxon>Eutheria</taxon>
        <taxon>Euarchontoglires</taxon>
        <taxon>Primates</taxon>
        <taxon>Haplorrhini</taxon>
        <taxon>Platyrrhini</taxon>
        <taxon>Aotidae</taxon>
        <taxon>Aotus</taxon>
    </lineage>
</organism>
<comment type="catalytic activity">
    <reaction evidence="15">
        <text>a ganglioside GA1 (d18:1(4E)) + CMP-N-acetyl-beta-neuraminate = a ganglioside GM1b (d18:1(4E)) + CMP + H(+)</text>
        <dbReference type="Rhea" id="RHEA:47560"/>
        <dbReference type="ChEBI" id="CHEBI:15378"/>
        <dbReference type="ChEBI" id="CHEBI:27938"/>
        <dbReference type="ChEBI" id="CHEBI:57812"/>
        <dbReference type="ChEBI" id="CHEBI:60377"/>
        <dbReference type="ChEBI" id="CHEBI:78568"/>
    </reaction>
    <physiologicalReaction direction="left-to-right" evidence="15">
        <dbReference type="Rhea" id="RHEA:47561"/>
    </physiologicalReaction>
</comment>
<evidence type="ECO:0000313" key="20">
    <source>
        <dbReference type="Ensembl" id="ENSANAP00000022816.1"/>
    </source>
</evidence>
<reference evidence="20" key="2">
    <citation type="submission" date="2025-09" db="UniProtKB">
        <authorList>
            <consortium name="Ensembl"/>
        </authorList>
    </citation>
    <scope>IDENTIFICATION</scope>
</reference>
<evidence type="ECO:0000256" key="3">
    <source>
        <dbReference type="ARBA" id="ARBA00006003"/>
    </source>
</evidence>
<evidence type="ECO:0000256" key="19">
    <source>
        <dbReference type="SAM" id="Phobius"/>
    </source>
</evidence>
<comment type="catalytic activity">
    <reaction evidence="18">
        <text>ganglioside GM1 (d18:1(4E)/18:0) + CMP-N-acetyl-beta-neuraminate = ganglioside GD1a (18:1(4E)/18:0) + CMP + H(+)</text>
        <dbReference type="Rhea" id="RHEA:48248"/>
        <dbReference type="ChEBI" id="CHEBI:15378"/>
        <dbReference type="ChEBI" id="CHEBI:57812"/>
        <dbReference type="ChEBI" id="CHEBI:60377"/>
        <dbReference type="ChEBI" id="CHEBI:73110"/>
        <dbReference type="ChEBI" id="CHEBI:90153"/>
    </reaction>
    <physiologicalReaction direction="left-to-right" evidence="18">
        <dbReference type="Rhea" id="RHEA:48249"/>
    </physiologicalReaction>
</comment>
<keyword evidence="9" id="KW-0333">Golgi apparatus</keyword>
<keyword evidence="6 19" id="KW-0812">Transmembrane</keyword>
<dbReference type="Ensembl" id="ENSANAT00000040717.1">
    <property type="protein sequence ID" value="ENSANAP00000022816.1"/>
    <property type="gene ID" value="ENSANAG00000029159.1"/>
</dbReference>
<accession>A0A2K5DPC9</accession>
<keyword evidence="21" id="KW-1185">Reference proteome</keyword>
<evidence type="ECO:0000256" key="18">
    <source>
        <dbReference type="ARBA" id="ARBA00047509"/>
    </source>
</evidence>
<evidence type="ECO:0000256" key="17">
    <source>
        <dbReference type="ARBA" id="ARBA00043816"/>
    </source>
</evidence>